<organism evidence="1 2">
    <name type="scientific">Kitasatospora gansuensis</name>
    <dbReference type="NCBI Taxonomy" id="258050"/>
    <lineage>
        <taxon>Bacteria</taxon>
        <taxon>Bacillati</taxon>
        <taxon>Actinomycetota</taxon>
        <taxon>Actinomycetes</taxon>
        <taxon>Kitasatosporales</taxon>
        <taxon>Streptomycetaceae</taxon>
        <taxon>Kitasatospora</taxon>
    </lineage>
</organism>
<evidence type="ECO:0000313" key="2">
    <source>
        <dbReference type="Proteomes" id="UP000573327"/>
    </source>
</evidence>
<keyword evidence="2" id="KW-1185">Reference proteome</keyword>
<accession>A0A7W7SFP5</accession>
<sequence>MADRYEPRPLPGLGRALQMWGVWDHQHRDWVRRIGTGAGTGEPEPFTSEIRVELWIAQQTDTTPTTKKRSTRVHT</sequence>
<comment type="caution">
    <text evidence="1">The sequence shown here is derived from an EMBL/GenBank/DDBJ whole genome shotgun (WGS) entry which is preliminary data.</text>
</comment>
<reference evidence="1 2" key="1">
    <citation type="submission" date="2020-08" db="EMBL/GenBank/DDBJ databases">
        <title>Sequencing the genomes of 1000 actinobacteria strains.</title>
        <authorList>
            <person name="Klenk H.-P."/>
        </authorList>
    </citation>
    <scope>NUCLEOTIDE SEQUENCE [LARGE SCALE GENOMIC DNA]</scope>
    <source>
        <strain evidence="1 2">DSM 44786</strain>
    </source>
</reference>
<dbReference type="EMBL" id="JACHJR010000001">
    <property type="protein sequence ID" value="MBB4949625.1"/>
    <property type="molecule type" value="Genomic_DNA"/>
</dbReference>
<name>A0A7W7SFP5_9ACTN</name>
<gene>
    <name evidence="1" type="ORF">F4556_005160</name>
</gene>
<protein>
    <submittedName>
        <fullName evidence="1">Uncharacterized protein</fullName>
    </submittedName>
</protein>
<dbReference type="Proteomes" id="UP000573327">
    <property type="component" value="Unassembled WGS sequence"/>
</dbReference>
<dbReference type="AlphaFoldDB" id="A0A7W7SFP5"/>
<evidence type="ECO:0000313" key="1">
    <source>
        <dbReference type="EMBL" id="MBB4949625.1"/>
    </source>
</evidence>
<dbReference type="RefSeq" id="WP_184920096.1">
    <property type="nucleotide sequence ID" value="NZ_JACHJR010000001.1"/>
</dbReference>
<proteinExistence type="predicted"/>